<evidence type="ECO:0000256" key="2">
    <source>
        <dbReference type="SAM" id="Phobius"/>
    </source>
</evidence>
<keyword evidence="2" id="KW-0812">Transmembrane</keyword>
<protein>
    <submittedName>
        <fullName evidence="3">Uncharacterized protein</fullName>
    </submittedName>
</protein>
<feature type="compositionally biased region" description="Polar residues" evidence="1">
    <location>
        <begin position="255"/>
        <end position="272"/>
    </location>
</feature>
<dbReference type="AlphaFoldDB" id="A0A7R9I237"/>
<feature type="transmembrane region" description="Helical" evidence="2">
    <location>
        <begin position="65"/>
        <end position="88"/>
    </location>
</feature>
<organism evidence="3">
    <name type="scientific">Timema bartmani</name>
    <dbReference type="NCBI Taxonomy" id="61472"/>
    <lineage>
        <taxon>Eukaryota</taxon>
        <taxon>Metazoa</taxon>
        <taxon>Ecdysozoa</taxon>
        <taxon>Arthropoda</taxon>
        <taxon>Hexapoda</taxon>
        <taxon>Insecta</taxon>
        <taxon>Pterygota</taxon>
        <taxon>Neoptera</taxon>
        <taxon>Polyneoptera</taxon>
        <taxon>Phasmatodea</taxon>
        <taxon>Timematodea</taxon>
        <taxon>Timematoidea</taxon>
        <taxon>Timematidae</taxon>
        <taxon>Timema</taxon>
    </lineage>
</organism>
<keyword evidence="2" id="KW-0472">Membrane</keyword>
<evidence type="ECO:0000313" key="3">
    <source>
        <dbReference type="EMBL" id="CAD7444758.1"/>
    </source>
</evidence>
<dbReference type="EMBL" id="OD566846">
    <property type="protein sequence ID" value="CAD7444758.1"/>
    <property type="molecule type" value="Genomic_DNA"/>
</dbReference>
<proteinExistence type="predicted"/>
<gene>
    <name evidence="3" type="ORF">TBIB3V08_LOCUS7124</name>
</gene>
<sequence>MLEMENNNKESFKLLAVSSSNSDSEVPEFVLAPTPTRKKRLKRRVRSSSRARGSSQPCHCRGRTVGLCIAVVLLFCWLITLTWLAIVLHAELRHLDENVRGAWCSANGVPQHTGVSRRRTRDFSLRLHPSLLVPRAAVLLAITKGSSTSITRCPITSVAIPSERNHFHKHTQRAFWNTDLCQFVNLSSLLPSGNLVEEFQPVTPAETGDIVYSRDSVSRPTLLDGRVHRPAEQGRTFPETGRSLSPMLSQWPDVTANTSQTNPKEQNNTSPDSRVRHRKNSFYDPIAYLSATPHISQRLIAVQPPETPVALRASPPDLPPARRELLWAALWRREDDAVSWLVGGGIGSPNRRSQRLRAVCKNV</sequence>
<name>A0A7R9I237_9NEOP</name>
<feature type="region of interest" description="Disordered" evidence="1">
    <location>
        <begin position="229"/>
        <end position="277"/>
    </location>
</feature>
<accession>A0A7R9I237</accession>
<feature type="region of interest" description="Disordered" evidence="1">
    <location>
        <begin position="37"/>
        <end position="57"/>
    </location>
</feature>
<feature type="compositionally biased region" description="Basic residues" evidence="1">
    <location>
        <begin position="37"/>
        <end position="49"/>
    </location>
</feature>
<keyword evidence="2" id="KW-1133">Transmembrane helix</keyword>
<reference evidence="3" key="1">
    <citation type="submission" date="2020-11" db="EMBL/GenBank/DDBJ databases">
        <authorList>
            <person name="Tran Van P."/>
        </authorList>
    </citation>
    <scope>NUCLEOTIDE SEQUENCE</scope>
</reference>
<evidence type="ECO:0000256" key="1">
    <source>
        <dbReference type="SAM" id="MobiDB-lite"/>
    </source>
</evidence>